<dbReference type="OrthoDB" id="9769409at2"/>
<sequence length="307" mass="35719">MDANMTFEQFRDHYNSEEVCAQTLFSIRWPEGFRCPRCEHRQFYRVQSRRLPLFECRSCRKQTSLIAGTILEGSRTPLRLWFQALFLHAQPQGISALRLSVVLGTTYKTAWLICHKIRHAMSKAETSKLLTGIVRVNCGVYGRPYNPTIYRHPQEHPLLIGATMDNDCQISCIKIKQISDEHLSYDRITPMGSHDFVQQHVDPSVADIHVVIQKFSLHRHWPLIQLCKRASNWLNYSFNGIGAKHLQSYLDQFCFGFNLAQDNTNPLEFLFRYCASTRTLNYPALISRDDRSAHHKRNYFSSLKYAS</sequence>
<dbReference type="Pfam" id="PF12760">
    <property type="entry name" value="Zn_ribbon_IS1595"/>
    <property type="match status" value="1"/>
</dbReference>
<feature type="domain" description="Transposase zinc-ribbon" evidence="1">
    <location>
        <begin position="16"/>
        <end position="62"/>
    </location>
</feature>
<dbReference type="InterPro" id="IPR024442">
    <property type="entry name" value="Transposase_Zn_ribbon"/>
</dbReference>
<keyword evidence="3" id="KW-1185">Reference proteome</keyword>
<dbReference type="EMBL" id="VNJJ01000005">
    <property type="protein sequence ID" value="TVY00593.1"/>
    <property type="molecule type" value="Genomic_DNA"/>
</dbReference>
<proteinExistence type="predicted"/>
<dbReference type="AlphaFoldDB" id="A0A559JL41"/>
<accession>A0A559JL41</accession>
<evidence type="ECO:0000259" key="1">
    <source>
        <dbReference type="Pfam" id="PF12760"/>
    </source>
</evidence>
<dbReference type="Proteomes" id="UP000316330">
    <property type="component" value="Unassembled WGS sequence"/>
</dbReference>
<reference evidence="2 3" key="1">
    <citation type="submission" date="2019-07" db="EMBL/GenBank/DDBJ databases">
        <authorList>
            <person name="Kim J."/>
        </authorList>
    </citation>
    <scope>NUCLEOTIDE SEQUENCE [LARGE SCALE GENOMIC DNA]</scope>
    <source>
        <strain evidence="2 3">G13</strain>
    </source>
</reference>
<evidence type="ECO:0000313" key="2">
    <source>
        <dbReference type="EMBL" id="TVY00593.1"/>
    </source>
</evidence>
<evidence type="ECO:0000313" key="3">
    <source>
        <dbReference type="Proteomes" id="UP000316330"/>
    </source>
</evidence>
<protein>
    <submittedName>
        <fullName evidence="2">Transposase</fullName>
    </submittedName>
</protein>
<gene>
    <name evidence="2" type="ORF">FPZ45_11270</name>
</gene>
<name>A0A559JL41_9BACL</name>
<comment type="caution">
    <text evidence="2">The sequence shown here is derived from an EMBL/GenBank/DDBJ whole genome shotgun (WGS) entry which is preliminary data.</text>
</comment>
<organism evidence="2 3">
    <name type="scientific">Cohnella terricola</name>
    <dbReference type="NCBI Taxonomy" id="1289167"/>
    <lineage>
        <taxon>Bacteria</taxon>
        <taxon>Bacillati</taxon>
        <taxon>Bacillota</taxon>
        <taxon>Bacilli</taxon>
        <taxon>Bacillales</taxon>
        <taxon>Paenibacillaceae</taxon>
        <taxon>Cohnella</taxon>
    </lineage>
</organism>